<keyword evidence="1" id="KW-0812">Transmembrane</keyword>
<organism evidence="2 3">
    <name type="scientific">Mycena alexandri</name>
    <dbReference type="NCBI Taxonomy" id="1745969"/>
    <lineage>
        <taxon>Eukaryota</taxon>
        <taxon>Fungi</taxon>
        <taxon>Dikarya</taxon>
        <taxon>Basidiomycota</taxon>
        <taxon>Agaricomycotina</taxon>
        <taxon>Agaricomycetes</taxon>
        <taxon>Agaricomycetidae</taxon>
        <taxon>Agaricales</taxon>
        <taxon>Marasmiineae</taxon>
        <taxon>Mycenaceae</taxon>
        <taxon>Mycena</taxon>
    </lineage>
</organism>
<keyword evidence="1" id="KW-0472">Membrane</keyword>
<dbReference type="AlphaFoldDB" id="A0AAD6SE90"/>
<keyword evidence="3" id="KW-1185">Reference proteome</keyword>
<evidence type="ECO:0000313" key="2">
    <source>
        <dbReference type="EMBL" id="KAJ7026068.1"/>
    </source>
</evidence>
<protein>
    <recommendedName>
        <fullName evidence="4">Transmembrane protein</fullName>
    </recommendedName>
</protein>
<sequence>MLCSCTSCLCSLLSPCYFLFWWHFELTARLHSSCAGLLSFHHRASASPRALCLIMKMFLALFLRLLLMLPLLYSFCAGSCSLRARSCSSYADLHSSRVSGCAAQVGTHTYSLLPHVSPPRRVPPSFSSGSFFSFICKSRHTTPAPRAPSPMPVIATPVPSASTPGLAQARFVRSALSLAAPSGAVFRLRLAPHITKRSSRRARPPHASPSLPASVFVARLARGSGGLESFLAPAVKPAAAVVKSIPLPAAPGWEWGSLVRAFMPICRFRGHGWKKERKGVSAELLSVLKSHLTTASLTEDRFSVIQPNIPRTLVAFLVAIEDLTTITAASASAFIHSQAAAKWERNAAGCGSRQQQEMDERTRIGMTRRAKAGVGEHVEEEARAVLGEVGDALTDNLSRIACTFADKLRAFRFAPWTAAWSGAFVEFA</sequence>
<accession>A0AAD6SE90</accession>
<keyword evidence="1" id="KW-1133">Transmembrane helix</keyword>
<evidence type="ECO:0000256" key="1">
    <source>
        <dbReference type="SAM" id="Phobius"/>
    </source>
</evidence>
<evidence type="ECO:0000313" key="3">
    <source>
        <dbReference type="Proteomes" id="UP001218188"/>
    </source>
</evidence>
<feature type="transmembrane region" description="Helical" evidence="1">
    <location>
        <begin position="53"/>
        <end position="76"/>
    </location>
</feature>
<proteinExistence type="predicted"/>
<dbReference type="InterPro" id="IPR019049">
    <property type="entry name" value="Nucleoporin_prot_Ndc1/Nup"/>
</dbReference>
<gene>
    <name evidence="2" type="ORF">C8F04DRAFT_1238816</name>
</gene>
<evidence type="ECO:0008006" key="4">
    <source>
        <dbReference type="Google" id="ProtNLM"/>
    </source>
</evidence>
<reference evidence="2" key="1">
    <citation type="submission" date="2023-03" db="EMBL/GenBank/DDBJ databases">
        <title>Massive genome expansion in bonnet fungi (Mycena s.s.) driven by repeated elements and novel gene families across ecological guilds.</title>
        <authorList>
            <consortium name="Lawrence Berkeley National Laboratory"/>
            <person name="Harder C.B."/>
            <person name="Miyauchi S."/>
            <person name="Viragh M."/>
            <person name="Kuo A."/>
            <person name="Thoen E."/>
            <person name="Andreopoulos B."/>
            <person name="Lu D."/>
            <person name="Skrede I."/>
            <person name="Drula E."/>
            <person name="Henrissat B."/>
            <person name="Morin E."/>
            <person name="Kohler A."/>
            <person name="Barry K."/>
            <person name="LaButti K."/>
            <person name="Morin E."/>
            <person name="Salamov A."/>
            <person name="Lipzen A."/>
            <person name="Mereny Z."/>
            <person name="Hegedus B."/>
            <person name="Baldrian P."/>
            <person name="Stursova M."/>
            <person name="Weitz H."/>
            <person name="Taylor A."/>
            <person name="Grigoriev I.V."/>
            <person name="Nagy L.G."/>
            <person name="Martin F."/>
            <person name="Kauserud H."/>
        </authorList>
    </citation>
    <scope>NUCLEOTIDE SEQUENCE</scope>
    <source>
        <strain evidence="2">CBHHK200</strain>
    </source>
</reference>
<dbReference type="EMBL" id="JARJCM010000144">
    <property type="protein sequence ID" value="KAJ7026068.1"/>
    <property type="molecule type" value="Genomic_DNA"/>
</dbReference>
<comment type="caution">
    <text evidence="2">The sequence shown here is derived from an EMBL/GenBank/DDBJ whole genome shotgun (WGS) entry which is preliminary data.</text>
</comment>
<dbReference type="Proteomes" id="UP001218188">
    <property type="component" value="Unassembled WGS sequence"/>
</dbReference>
<dbReference type="Pfam" id="PF09531">
    <property type="entry name" value="Ndc1_Nup"/>
    <property type="match status" value="1"/>
</dbReference>
<name>A0AAD6SE90_9AGAR</name>